<evidence type="ECO:0000256" key="4">
    <source>
        <dbReference type="SAM" id="SignalP"/>
    </source>
</evidence>
<dbReference type="InterPro" id="IPR038772">
    <property type="entry name" value="Sph/SMPD2-like"/>
</dbReference>
<proteinExistence type="inferred from homology"/>
<evidence type="ECO:0000313" key="6">
    <source>
        <dbReference type="EMBL" id="SNT58054.1"/>
    </source>
</evidence>
<keyword evidence="2 4" id="KW-0732">Signal</keyword>
<evidence type="ECO:0000256" key="1">
    <source>
        <dbReference type="ARBA" id="ARBA00006335"/>
    </source>
</evidence>
<protein>
    <submittedName>
        <fullName evidence="6">Sphingomyelin phosphodiesterase</fullName>
    </submittedName>
</protein>
<accession>A0A239NUP0</accession>
<evidence type="ECO:0000259" key="5">
    <source>
        <dbReference type="Pfam" id="PF03372"/>
    </source>
</evidence>
<dbReference type="OrthoDB" id="338539at2"/>
<feature type="chain" id="PRO_5039048185" evidence="4">
    <location>
        <begin position="22"/>
        <end position="332"/>
    </location>
</feature>
<dbReference type="EMBL" id="FZOF01000047">
    <property type="protein sequence ID" value="SNT58054.1"/>
    <property type="molecule type" value="Genomic_DNA"/>
</dbReference>
<dbReference type="PANTHER" id="PTHR16320">
    <property type="entry name" value="SPHINGOMYELINASE FAMILY MEMBER"/>
    <property type="match status" value="1"/>
</dbReference>
<keyword evidence="3" id="KW-0378">Hydrolase</keyword>
<comment type="similarity">
    <text evidence="1">Belongs to the neutral sphingomyelinase family.</text>
</comment>
<dbReference type="CDD" id="cd09078">
    <property type="entry name" value="nSMase"/>
    <property type="match status" value="1"/>
</dbReference>
<reference evidence="6 7" key="1">
    <citation type="submission" date="2017-06" db="EMBL/GenBank/DDBJ databases">
        <authorList>
            <person name="Kim H.J."/>
            <person name="Triplett B.A."/>
        </authorList>
    </citation>
    <scope>NUCLEOTIDE SEQUENCE [LARGE SCALE GENOMIC DNA]</scope>
    <source>
        <strain evidence="6 7">CGMCC 4.1858</strain>
    </source>
</reference>
<feature type="domain" description="Endonuclease/exonuclease/phosphatase" evidence="5">
    <location>
        <begin position="70"/>
        <end position="324"/>
    </location>
</feature>
<dbReference type="PANTHER" id="PTHR16320:SF23">
    <property type="entry name" value="SPHINGOMYELINASE C 1"/>
    <property type="match status" value="1"/>
</dbReference>
<dbReference type="Gene3D" id="3.60.10.10">
    <property type="entry name" value="Endonuclease/exonuclease/phosphatase"/>
    <property type="match status" value="1"/>
</dbReference>
<dbReference type="SUPFAM" id="SSF56219">
    <property type="entry name" value="DNase I-like"/>
    <property type="match status" value="1"/>
</dbReference>
<organism evidence="6 7">
    <name type="scientific">Actinacidiphila glaucinigra</name>
    <dbReference type="NCBI Taxonomy" id="235986"/>
    <lineage>
        <taxon>Bacteria</taxon>
        <taxon>Bacillati</taxon>
        <taxon>Actinomycetota</taxon>
        <taxon>Actinomycetes</taxon>
        <taxon>Kitasatosporales</taxon>
        <taxon>Streptomycetaceae</taxon>
        <taxon>Actinacidiphila</taxon>
    </lineage>
</organism>
<dbReference type="RefSeq" id="WP_089229181.1">
    <property type="nucleotide sequence ID" value="NZ_FZOF01000047.1"/>
</dbReference>
<dbReference type="AlphaFoldDB" id="A0A239NUP0"/>
<dbReference type="InterPro" id="IPR005135">
    <property type="entry name" value="Endo/exonuclease/phosphatase"/>
</dbReference>
<dbReference type="Pfam" id="PF03372">
    <property type="entry name" value="Exo_endo_phos"/>
    <property type="match status" value="1"/>
</dbReference>
<keyword evidence="7" id="KW-1185">Reference proteome</keyword>
<dbReference type="Proteomes" id="UP000198280">
    <property type="component" value="Unassembled WGS sequence"/>
</dbReference>
<sequence length="332" mass="35161">MRHGRAAACAFVLLLASSAGAAGTGTATAAPAAGPAATAAAPQLRLVTSNVMMLPRTLYPNWGQLQRADLIAASGYVQGADVLVFQEAFDNGASDRLQANLKGRYPYQTPVLGRSKSGWDRTEGAYSSLTPEDGGVTILSKWPILEKVQHVYGDACGADWFSNKGFVYAVLDVNGTRVHVVGTHTQADDSACGSGEAASVRAAQNREIDAFLDARAIPAAEPVVVAGDLNTDAGGAEYARMLADLDVAAPDADPGPVASFDPATNSVAYDRYPDDPAQRLDHALLRNGHARPARWNNRVVDEHSPRWSVTSWGTTYTFDDYSDHYPLVAGDV</sequence>
<evidence type="ECO:0000256" key="3">
    <source>
        <dbReference type="ARBA" id="ARBA00022801"/>
    </source>
</evidence>
<gene>
    <name evidence="6" type="ORF">SAMN05216252_14727</name>
</gene>
<evidence type="ECO:0000313" key="7">
    <source>
        <dbReference type="Proteomes" id="UP000198280"/>
    </source>
</evidence>
<dbReference type="GO" id="GO:0005576">
    <property type="term" value="C:extracellular region"/>
    <property type="evidence" value="ECO:0007669"/>
    <property type="project" value="InterPro"/>
</dbReference>
<name>A0A239NUP0_9ACTN</name>
<dbReference type="GO" id="GO:0004767">
    <property type="term" value="F:sphingomyelin phosphodiesterase activity"/>
    <property type="evidence" value="ECO:0007669"/>
    <property type="project" value="InterPro"/>
</dbReference>
<evidence type="ECO:0000256" key="2">
    <source>
        <dbReference type="ARBA" id="ARBA00022729"/>
    </source>
</evidence>
<feature type="signal peptide" evidence="4">
    <location>
        <begin position="1"/>
        <end position="21"/>
    </location>
</feature>
<dbReference type="InterPro" id="IPR017766">
    <property type="entry name" value="Sphingomyelinase/PLipase_C"/>
</dbReference>
<dbReference type="InterPro" id="IPR036691">
    <property type="entry name" value="Endo/exonu/phosph_ase_sf"/>
</dbReference>
<dbReference type="NCBIfam" id="TIGR03395">
    <property type="entry name" value="sphingomy"/>
    <property type="match status" value="1"/>
</dbReference>